<evidence type="ECO:0000313" key="3">
    <source>
        <dbReference type="Proteomes" id="UP001162060"/>
    </source>
</evidence>
<dbReference type="EMBL" id="CAKLBY020000312">
    <property type="protein sequence ID" value="CAK7945164.1"/>
    <property type="molecule type" value="Genomic_DNA"/>
</dbReference>
<gene>
    <name evidence="2" type="ORF">PM001_LOCUS30314</name>
</gene>
<feature type="compositionally biased region" description="Polar residues" evidence="1">
    <location>
        <begin position="1"/>
        <end position="11"/>
    </location>
</feature>
<evidence type="ECO:0000256" key="1">
    <source>
        <dbReference type="SAM" id="MobiDB-lite"/>
    </source>
</evidence>
<feature type="compositionally biased region" description="Polar residues" evidence="1">
    <location>
        <begin position="18"/>
        <end position="30"/>
    </location>
</feature>
<name>A0AAV1VHV0_9STRA</name>
<dbReference type="Proteomes" id="UP001162060">
    <property type="component" value="Unassembled WGS sequence"/>
</dbReference>
<reference evidence="2" key="1">
    <citation type="submission" date="2024-01" db="EMBL/GenBank/DDBJ databases">
        <authorList>
            <person name="Webb A."/>
        </authorList>
    </citation>
    <scope>NUCLEOTIDE SEQUENCE</scope>
    <source>
        <strain evidence="2">Pm1</strain>
    </source>
</reference>
<feature type="region of interest" description="Disordered" evidence="1">
    <location>
        <begin position="114"/>
        <end position="153"/>
    </location>
</feature>
<organism evidence="2 3">
    <name type="scientific">Peronospora matthiolae</name>
    <dbReference type="NCBI Taxonomy" id="2874970"/>
    <lineage>
        <taxon>Eukaryota</taxon>
        <taxon>Sar</taxon>
        <taxon>Stramenopiles</taxon>
        <taxon>Oomycota</taxon>
        <taxon>Peronosporomycetes</taxon>
        <taxon>Peronosporales</taxon>
        <taxon>Peronosporaceae</taxon>
        <taxon>Peronospora</taxon>
    </lineage>
</organism>
<proteinExistence type="predicted"/>
<protein>
    <submittedName>
        <fullName evidence="2">Uncharacterized protein</fullName>
    </submittedName>
</protein>
<feature type="compositionally biased region" description="Pro residues" evidence="1">
    <location>
        <begin position="142"/>
        <end position="153"/>
    </location>
</feature>
<evidence type="ECO:0000313" key="2">
    <source>
        <dbReference type="EMBL" id="CAK7945164.1"/>
    </source>
</evidence>
<comment type="caution">
    <text evidence="2">The sequence shown here is derived from an EMBL/GenBank/DDBJ whole genome shotgun (WGS) entry which is preliminary data.</text>
</comment>
<dbReference type="AlphaFoldDB" id="A0AAV1VHV0"/>
<sequence length="153" mass="16663">MSSEQVMSPSLQMKDDANTAQAPPTTSHQRAATEPAVVVPPHAHERSADTNALERVLTMLGGVEERMKKMELSQARISEDERMRGAVDSGMFGSMLGADFAGKLNRDALDWSDLRSHQAPRPTMDRLDGFGLSAHQDVPQRALPPPRPPVPSP</sequence>
<accession>A0AAV1VHV0</accession>
<feature type="region of interest" description="Disordered" evidence="1">
    <location>
        <begin position="1"/>
        <end position="52"/>
    </location>
</feature>